<evidence type="ECO:0000313" key="2">
    <source>
        <dbReference type="Proteomes" id="UP000224854"/>
    </source>
</evidence>
<dbReference type="EMBL" id="NJEU01000318">
    <property type="protein sequence ID" value="PHH76412.1"/>
    <property type="molecule type" value="Genomic_DNA"/>
</dbReference>
<dbReference type="InterPro" id="IPR054208">
    <property type="entry name" value="DUF6914"/>
</dbReference>
<dbReference type="OrthoDB" id="2679825at2759"/>
<dbReference type="Proteomes" id="UP000224854">
    <property type="component" value="Unassembled WGS sequence"/>
</dbReference>
<gene>
    <name evidence="1" type="ORF">CDD82_3991</name>
</gene>
<evidence type="ECO:0000313" key="1">
    <source>
        <dbReference type="EMBL" id="PHH76412.1"/>
    </source>
</evidence>
<proteinExistence type="predicted"/>
<comment type="caution">
    <text evidence="1">The sequence shown here is derived from an EMBL/GenBank/DDBJ whole genome shotgun (WGS) entry which is preliminary data.</text>
</comment>
<sequence length="209" mass="24148">MCFTTDQYPEQASNILLVNKANTMLGRHKERLYIGLYVRGGASKMPGGEDEYHWAFLAGPKKHPMSGSRHIMYHAKENLVISGDPPQVRRQWSYVNDSDRAAMLLVRIVVGKIINRQRLNDIFTRVPLRTDDPDYNCVFWMQDAFRRVLQDSQAVRTTVSSWESVRQTAMDYVGQKKLAHRFDGKDTSIIFDPLKPATWDMLLERESNP</sequence>
<accession>A0A2C5Z9M7</accession>
<keyword evidence="2" id="KW-1185">Reference proteome</keyword>
<name>A0A2C5Z9M7_9HYPO</name>
<organism evidence="1 2">
    <name type="scientific">Ophiocordyceps australis</name>
    <dbReference type="NCBI Taxonomy" id="1399860"/>
    <lineage>
        <taxon>Eukaryota</taxon>
        <taxon>Fungi</taxon>
        <taxon>Dikarya</taxon>
        <taxon>Ascomycota</taxon>
        <taxon>Pezizomycotina</taxon>
        <taxon>Sordariomycetes</taxon>
        <taxon>Hypocreomycetidae</taxon>
        <taxon>Hypocreales</taxon>
        <taxon>Ophiocordycipitaceae</taxon>
        <taxon>Ophiocordyceps</taxon>
    </lineage>
</organism>
<protein>
    <submittedName>
        <fullName evidence="1">Uncharacterized protein</fullName>
    </submittedName>
</protein>
<dbReference type="AlphaFoldDB" id="A0A2C5Z9M7"/>
<dbReference type="Pfam" id="PF21858">
    <property type="entry name" value="DUF6914"/>
    <property type="match status" value="1"/>
</dbReference>
<reference evidence="1 2" key="1">
    <citation type="submission" date="2017-06" db="EMBL/GenBank/DDBJ databases">
        <title>Ant-infecting Ophiocordyceps genomes reveal a high diversity of potential behavioral manipulation genes and a possible major role for enterotoxins.</title>
        <authorList>
            <person name="De Bekker C."/>
            <person name="Evans H.C."/>
            <person name="Brachmann A."/>
            <person name="Hughes D.P."/>
        </authorList>
    </citation>
    <scope>NUCLEOTIDE SEQUENCE [LARGE SCALE GENOMIC DNA]</scope>
    <source>
        <strain evidence="1 2">1348a</strain>
    </source>
</reference>